<keyword evidence="1" id="KW-1185">Reference proteome</keyword>
<sequence length="188" mass="21691">MSLNEIVSAMIERNEQLRDPIMGQYINALITKLPQTISEAVEGEKRGRSLVIYGIPESSDELPPSSKQREVEAKVTEILDVLGVECRPAEVYRMGKPGGPHPRLVKLVLPAKSHWITAISNTHRLRSSSWFNVFVRRSLTREERDREFHLREECRARNKQLGHREWVVYRGELSCVDELRKSRMSENA</sequence>
<protein>
    <submittedName>
        <fullName evidence="2">LEM-like domain-containing protein</fullName>
    </submittedName>
</protein>
<dbReference type="OrthoDB" id="5868288at2759"/>
<organism evidence="1 2">
    <name type="scientific">Haemonchus contortus</name>
    <name type="common">Barber pole worm</name>
    <dbReference type="NCBI Taxonomy" id="6289"/>
    <lineage>
        <taxon>Eukaryota</taxon>
        <taxon>Metazoa</taxon>
        <taxon>Ecdysozoa</taxon>
        <taxon>Nematoda</taxon>
        <taxon>Chromadorea</taxon>
        <taxon>Rhabditida</taxon>
        <taxon>Rhabditina</taxon>
        <taxon>Rhabditomorpha</taxon>
        <taxon>Strongyloidea</taxon>
        <taxon>Trichostrongylidae</taxon>
        <taxon>Haemonchus</taxon>
    </lineage>
</organism>
<dbReference type="OMA" id="DILGVEC"/>
<reference evidence="2" key="1">
    <citation type="submission" date="2020-12" db="UniProtKB">
        <authorList>
            <consortium name="WormBaseParasite"/>
        </authorList>
    </citation>
    <scope>IDENTIFICATION</scope>
    <source>
        <strain evidence="2">MHco3</strain>
    </source>
</reference>
<dbReference type="AlphaFoldDB" id="A0A7I5ECM0"/>
<evidence type="ECO:0000313" key="2">
    <source>
        <dbReference type="WBParaSite" id="HCON_00147390-00001"/>
    </source>
</evidence>
<proteinExistence type="predicted"/>
<accession>A0A7I5ECM0</accession>
<dbReference type="WBParaSite" id="HCON_00147390-00001">
    <property type="protein sequence ID" value="HCON_00147390-00001"/>
    <property type="gene ID" value="HCON_00147390"/>
</dbReference>
<evidence type="ECO:0000313" key="1">
    <source>
        <dbReference type="Proteomes" id="UP000025227"/>
    </source>
</evidence>
<name>A0A7I5ECM0_HAECO</name>
<dbReference type="Proteomes" id="UP000025227">
    <property type="component" value="Unplaced"/>
</dbReference>